<keyword evidence="3 4" id="KW-0975">Bacterial flagellum</keyword>
<dbReference type="OrthoDB" id="8909229at2"/>
<dbReference type="PRINTS" id="PR01006">
    <property type="entry name" value="FLGHOOKFLIE"/>
</dbReference>
<proteinExistence type="inferred from homology"/>
<keyword evidence="6" id="KW-0969">Cilium</keyword>
<dbReference type="AlphaFoldDB" id="A0A1I1WEB7"/>
<evidence type="ECO:0000256" key="4">
    <source>
        <dbReference type="HAMAP-Rule" id="MF_00724"/>
    </source>
</evidence>
<comment type="subcellular location">
    <subcellularLocation>
        <location evidence="1 4">Bacterial flagellum basal body</location>
    </subcellularLocation>
</comment>
<dbReference type="NCBIfam" id="TIGR00205">
    <property type="entry name" value="fliE"/>
    <property type="match status" value="1"/>
</dbReference>
<accession>A0A1I1WEB7</accession>
<dbReference type="GO" id="GO:0071973">
    <property type="term" value="P:bacterial-type flagellum-dependent cell motility"/>
    <property type="evidence" value="ECO:0007669"/>
    <property type="project" value="InterPro"/>
</dbReference>
<dbReference type="HAMAP" id="MF_00724">
    <property type="entry name" value="FliE"/>
    <property type="match status" value="1"/>
</dbReference>
<dbReference type="PANTHER" id="PTHR34653:SF1">
    <property type="entry name" value="FLAGELLAR HOOK-BASAL BODY COMPLEX PROTEIN FLIE"/>
    <property type="match status" value="1"/>
</dbReference>
<evidence type="ECO:0000313" key="6">
    <source>
        <dbReference type="EMBL" id="SFD93526.1"/>
    </source>
</evidence>
<comment type="similarity">
    <text evidence="2 4">Belongs to the FliE family.</text>
</comment>
<keyword evidence="6" id="KW-0966">Cell projection</keyword>
<protein>
    <recommendedName>
        <fullName evidence="4 5">Flagellar hook-basal body complex protein FliE</fullName>
    </recommendedName>
</protein>
<gene>
    <name evidence="4" type="primary">fliE</name>
    <name evidence="6" type="ORF">SAMN04489710_10985</name>
</gene>
<reference evidence="7" key="1">
    <citation type="submission" date="2016-10" db="EMBL/GenBank/DDBJ databases">
        <authorList>
            <person name="Varghese N."/>
            <person name="Submissions S."/>
        </authorList>
    </citation>
    <scope>NUCLEOTIDE SEQUENCE [LARGE SCALE GENOMIC DNA]</scope>
    <source>
        <strain evidence="7">DSM 7481</strain>
    </source>
</reference>
<dbReference type="GO" id="GO:0005198">
    <property type="term" value="F:structural molecule activity"/>
    <property type="evidence" value="ECO:0007669"/>
    <property type="project" value="UniProtKB-UniRule"/>
</dbReference>
<evidence type="ECO:0000256" key="5">
    <source>
        <dbReference type="NCBIfam" id="TIGR00205"/>
    </source>
</evidence>
<organism evidence="6 7">
    <name type="scientific">Paracidovorax konjaci</name>
    <dbReference type="NCBI Taxonomy" id="32040"/>
    <lineage>
        <taxon>Bacteria</taxon>
        <taxon>Pseudomonadati</taxon>
        <taxon>Pseudomonadota</taxon>
        <taxon>Betaproteobacteria</taxon>
        <taxon>Burkholderiales</taxon>
        <taxon>Comamonadaceae</taxon>
        <taxon>Paracidovorax</taxon>
    </lineage>
</organism>
<dbReference type="GO" id="GO:0003774">
    <property type="term" value="F:cytoskeletal motor activity"/>
    <property type="evidence" value="ECO:0007669"/>
    <property type="project" value="InterPro"/>
</dbReference>
<keyword evidence="6" id="KW-0282">Flagellum</keyword>
<evidence type="ECO:0000256" key="3">
    <source>
        <dbReference type="ARBA" id="ARBA00023143"/>
    </source>
</evidence>
<dbReference type="InterPro" id="IPR001624">
    <property type="entry name" value="FliE"/>
</dbReference>
<dbReference type="Proteomes" id="UP000199517">
    <property type="component" value="Unassembled WGS sequence"/>
</dbReference>
<dbReference type="PANTHER" id="PTHR34653">
    <property type="match status" value="1"/>
</dbReference>
<dbReference type="STRING" id="32040.SAMN04489710_10985"/>
<sequence>MSAEALAAIAASAAPAIAEPQPAAFGPTSASSSAAAGGGTGFSSLVTQGLQQVNDQLLTSQTDLQRLAVGDVQNLHQVMIRLEESRLSFQLMMQVRGRLLEAYQDVMKMQL</sequence>
<dbReference type="Pfam" id="PF02049">
    <property type="entry name" value="FliE"/>
    <property type="match status" value="1"/>
</dbReference>
<dbReference type="RefSeq" id="WP_092953545.1">
    <property type="nucleotide sequence ID" value="NZ_FOMQ01000009.1"/>
</dbReference>
<name>A0A1I1WEB7_9BURK</name>
<evidence type="ECO:0000256" key="1">
    <source>
        <dbReference type="ARBA" id="ARBA00004117"/>
    </source>
</evidence>
<dbReference type="GO" id="GO:0009425">
    <property type="term" value="C:bacterial-type flagellum basal body"/>
    <property type="evidence" value="ECO:0007669"/>
    <property type="project" value="UniProtKB-SubCell"/>
</dbReference>
<evidence type="ECO:0000313" key="7">
    <source>
        <dbReference type="Proteomes" id="UP000199517"/>
    </source>
</evidence>
<evidence type="ECO:0000256" key="2">
    <source>
        <dbReference type="ARBA" id="ARBA00009272"/>
    </source>
</evidence>
<dbReference type="EMBL" id="FOMQ01000009">
    <property type="protein sequence ID" value="SFD93526.1"/>
    <property type="molecule type" value="Genomic_DNA"/>
</dbReference>
<keyword evidence="7" id="KW-1185">Reference proteome</keyword>